<protein>
    <submittedName>
        <fullName evidence="2">Uncharacterized protein</fullName>
    </submittedName>
</protein>
<evidence type="ECO:0000313" key="3">
    <source>
        <dbReference type="Proteomes" id="UP000321523"/>
    </source>
</evidence>
<name>A0A512E3F5_9PROT</name>
<keyword evidence="3" id="KW-1185">Reference proteome</keyword>
<evidence type="ECO:0000256" key="1">
    <source>
        <dbReference type="SAM" id="MobiDB-lite"/>
    </source>
</evidence>
<proteinExistence type="predicted"/>
<dbReference type="AlphaFoldDB" id="A0A512E3F5"/>
<dbReference type="EMBL" id="BJYZ01000071">
    <property type="protein sequence ID" value="GEO43273.1"/>
    <property type="molecule type" value="Genomic_DNA"/>
</dbReference>
<dbReference type="Proteomes" id="UP000321523">
    <property type="component" value="Unassembled WGS sequence"/>
</dbReference>
<sequence>MAKHPHQMHRQPPNKESEAGSRKQEAGSRKSLAGEAFPPLPWEQREADRVFFGCGRQVASTRLQPVQHL</sequence>
<organism evidence="2 3">
    <name type="scientific">Skermanella aerolata</name>
    <dbReference type="NCBI Taxonomy" id="393310"/>
    <lineage>
        <taxon>Bacteria</taxon>
        <taxon>Pseudomonadati</taxon>
        <taxon>Pseudomonadota</taxon>
        <taxon>Alphaproteobacteria</taxon>
        <taxon>Rhodospirillales</taxon>
        <taxon>Azospirillaceae</taxon>
        <taxon>Skermanella</taxon>
    </lineage>
</organism>
<evidence type="ECO:0000313" key="2">
    <source>
        <dbReference type="EMBL" id="GEO43273.1"/>
    </source>
</evidence>
<comment type="caution">
    <text evidence="2">The sequence shown here is derived from an EMBL/GenBank/DDBJ whole genome shotgun (WGS) entry which is preliminary data.</text>
</comment>
<accession>A0A512E3F5</accession>
<reference evidence="2 3" key="1">
    <citation type="submission" date="2019-07" db="EMBL/GenBank/DDBJ databases">
        <title>Whole genome shotgun sequence of Skermanella aerolata NBRC 106429.</title>
        <authorList>
            <person name="Hosoyama A."/>
            <person name="Uohara A."/>
            <person name="Ohji S."/>
            <person name="Ichikawa N."/>
        </authorList>
    </citation>
    <scope>NUCLEOTIDE SEQUENCE [LARGE SCALE GENOMIC DNA]</scope>
    <source>
        <strain evidence="2 3">NBRC 106429</strain>
    </source>
</reference>
<gene>
    <name evidence="2" type="ORF">SAE02_74210</name>
</gene>
<feature type="compositionally biased region" description="Basic and acidic residues" evidence="1">
    <location>
        <begin position="13"/>
        <end position="28"/>
    </location>
</feature>
<feature type="region of interest" description="Disordered" evidence="1">
    <location>
        <begin position="1"/>
        <end position="42"/>
    </location>
</feature>